<organism evidence="4 5">
    <name type="scientific">Phaeodactylum tricornutum (strain CCAP 1055/1)</name>
    <dbReference type="NCBI Taxonomy" id="556484"/>
    <lineage>
        <taxon>Eukaryota</taxon>
        <taxon>Sar</taxon>
        <taxon>Stramenopiles</taxon>
        <taxon>Ochrophyta</taxon>
        <taxon>Bacillariophyta</taxon>
        <taxon>Bacillariophyceae</taxon>
        <taxon>Bacillariophycidae</taxon>
        <taxon>Naviculales</taxon>
        <taxon>Phaeodactylaceae</taxon>
        <taxon>Phaeodactylum</taxon>
    </lineage>
</organism>
<dbReference type="Gene3D" id="3.40.50.300">
    <property type="entry name" value="P-loop containing nucleotide triphosphate hydrolases"/>
    <property type="match status" value="2"/>
</dbReference>
<dbReference type="GO" id="GO:0006302">
    <property type="term" value="P:double-strand break repair"/>
    <property type="evidence" value="ECO:0007669"/>
    <property type="project" value="InterPro"/>
</dbReference>
<dbReference type="InterPro" id="IPR038729">
    <property type="entry name" value="Rad50/SbcC_AAA"/>
</dbReference>
<dbReference type="Gene3D" id="3.60.21.10">
    <property type="match status" value="1"/>
</dbReference>
<evidence type="ECO:0000256" key="1">
    <source>
        <dbReference type="SAM" id="Coils"/>
    </source>
</evidence>
<dbReference type="Pfam" id="PF13476">
    <property type="entry name" value="AAA_23"/>
    <property type="match status" value="1"/>
</dbReference>
<dbReference type="Pfam" id="PF00149">
    <property type="entry name" value="Metallophos"/>
    <property type="match status" value="1"/>
</dbReference>
<evidence type="ECO:0000313" key="5">
    <source>
        <dbReference type="Proteomes" id="UP000000759"/>
    </source>
</evidence>
<gene>
    <name evidence="4" type="ORF">PHATRDRAFT_45350</name>
</gene>
<proteinExistence type="predicted"/>
<sequence>MFWRFFVNGRRWRCGVGTFSLIGMLGFWNPARGWLVQRAVRNVRVPGRLNDEILRQKMGSTRSLTRRSMVAQWNVGDTVLVPSTRNKNDQSLAQGVICDHRGSGWYSVQLGSGADKRIVKFRGTQLERYLSDEAKSQASMESSAPFGNFDNVPFNISSLPVMDVTNPVTKTKSILKSGAPGPAPPPPTIIDLDAAVRSMDDPFDPVENVAQRNYLQHVAHHSSFEQWVVFTDLHCSASTMDATIETLRTVHQHAVKRKAGILFLGDFWHHRRTLRIDCLNTVLHELSTWTVPMVMIPGNHDQVTLGGLVHGLTPLEHAYRVTANKGSFSTTFPGPLVFSHATVFANALFIPHIRDNAIMESVLQSTHAQNAEALFVHADITGAYMNDLIVSLGGVPPRMFPGNKPIYSGHFHKPHTVKQGNKAIEYLGSPYEVSLAEAQQPKALAVLDASNGWKCIEKIPLSIGRKHFRPLNEDEFLALRPKQFGTRDRDTDVLASISVDSGDRVLFSVDKDKLEKLRRSSEVGETNPIDTHVSILRQKGITVELRETRELPVGPMESASPDMKGDYINLSLESTWTSFIEGEVRRGAMTEEKADFLSKPGLDILADLDSVVIGSMSGNKTDVELYSLTVEGFGPFRQPVTYPLLERGLVLLRGSNKDGGSDSNGSGKSSLAMSALWAFTGSIDPRPLQDSKVSDVVHDSCKVIGLPRCDALCLSQAARVTVKGAFNGVEFSVTRTKTATKGNIVFTLGGEDLTTQSAKETQELIDETFGVNSQILARTIFNGQHALNDLLEATDSKLKDELATVVPLSGWQDAVTLVRKMGREAGKRASEIEGMLALREKDLERLDRRLEDATSVVYETEASLRSTEQSVTDELEGLYFAGTHCMELDDWDARLLDASEKVKALERSLRSKQTERDEVMKSAAAEATRRSSFLDSAADSFRRVEARYGRLAMDFETATKKVQELEKLWSLDLSSGELDTAYAPVLCPTCGQSVSSDDSGHDLRSLKGAMEDDISVALLRLHEAQTMVQDVGGELAAAKAQHGEALSLVKDLNTQKEKESQVWSETICKQERALADAREAQSVASFEYTLAVKAFQQKARRDELQSQIDRQHQALSNVRAHAEAVEAETMEYRNLVKELQASLDTEEKQVALMSDLSDAFGQRGVQAFVLQSEIEILQTLTQSFLDDFSDGTQKLSLSLDAGDRISRRAYVRSPDGAYHERPLASLSGGQWRRCSLALNLGYADLVARRGRFRSSLYIMDEPLTHLDRSGRADVGRVFRKLLRRSTTSGEGGLAPSTIIVILQDLAAEELGEAFDCIDEVVKFQGTSQVFVDEEL</sequence>
<dbReference type="InterPro" id="IPR029052">
    <property type="entry name" value="Metallo-depent_PP-like"/>
</dbReference>
<reference evidence="4 5" key="1">
    <citation type="journal article" date="2008" name="Nature">
        <title>The Phaeodactylum genome reveals the evolutionary history of diatom genomes.</title>
        <authorList>
            <person name="Bowler C."/>
            <person name="Allen A.E."/>
            <person name="Badger J.H."/>
            <person name="Grimwood J."/>
            <person name="Jabbari K."/>
            <person name="Kuo A."/>
            <person name="Maheswari U."/>
            <person name="Martens C."/>
            <person name="Maumus F."/>
            <person name="Otillar R.P."/>
            <person name="Rayko E."/>
            <person name="Salamov A."/>
            <person name="Vandepoele K."/>
            <person name="Beszteri B."/>
            <person name="Gruber A."/>
            <person name="Heijde M."/>
            <person name="Katinka M."/>
            <person name="Mock T."/>
            <person name="Valentin K."/>
            <person name="Verret F."/>
            <person name="Berges J.A."/>
            <person name="Brownlee C."/>
            <person name="Cadoret J.P."/>
            <person name="Chiovitti A."/>
            <person name="Choi C.J."/>
            <person name="Coesel S."/>
            <person name="De Martino A."/>
            <person name="Detter J.C."/>
            <person name="Durkin C."/>
            <person name="Falciatore A."/>
            <person name="Fournet J."/>
            <person name="Haruta M."/>
            <person name="Huysman M.J."/>
            <person name="Jenkins B.D."/>
            <person name="Jiroutova K."/>
            <person name="Jorgensen R.E."/>
            <person name="Joubert Y."/>
            <person name="Kaplan A."/>
            <person name="Kroger N."/>
            <person name="Kroth P.G."/>
            <person name="La Roche J."/>
            <person name="Lindquist E."/>
            <person name="Lommer M."/>
            <person name="Martin-Jezequel V."/>
            <person name="Lopez P.J."/>
            <person name="Lucas S."/>
            <person name="Mangogna M."/>
            <person name="McGinnis K."/>
            <person name="Medlin L.K."/>
            <person name="Montsant A."/>
            <person name="Oudot-Le Secq M.P."/>
            <person name="Napoli C."/>
            <person name="Obornik M."/>
            <person name="Parker M.S."/>
            <person name="Petit J.L."/>
            <person name="Porcel B.M."/>
            <person name="Poulsen N."/>
            <person name="Robison M."/>
            <person name="Rychlewski L."/>
            <person name="Rynearson T.A."/>
            <person name="Schmutz J."/>
            <person name="Shapiro H."/>
            <person name="Siaut M."/>
            <person name="Stanley M."/>
            <person name="Sussman M.R."/>
            <person name="Taylor A.R."/>
            <person name="Vardi A."/>
            <person name="von Dassow P."/>
            <person name="Vyverman W."/>
            <person name="Willis A."/>
            <person name="Wyrwicz L.S."/>
            <person name="Rokhsar D.S."/>
            <person name="Weissenbach J."/>
            <person name="Armbrust E.V."/>
            <person name="Green B.R."/>
            <person name="Van de Peer Y."/>
            <person name="Grigoriev I.V."/>
        </authorList>
    </citation>
    <scope>NUCLEOTIDE SEQUENCE [LARGE SCALE GENOMIC DNA]</scope>
    <source>
        <strain evidence="4 5">CCAP 1055/1</strain>
    </source>
</reference>
<dbReference type="PaxDb" id="2850-Phatr45350"/>
<dbReference type="GO" id="GO:0016887">
    <property type="term" value="F:ATP hydrolysis activity"/>
    <property type="evidence" value="ECO:0007669"/>
    <property type="project" value="InterPro"/>
</dbReference>
<evidence type="ECO:0000259" key="3">
    <source>
        <dbReference type="Pfam" id="PF13476"/>
    </source>
</evidence>
<feature type="coiled-coil region" evidence="1">
    <location>
        <begin position="888"/>
        <end position="922"/>
    </location>
</feature>
<keyword evidence="1" id="KW-0175">Coiled coil</keyword>
<dbReference type="SUPFAM" id="SSF56300">
    <property type="entry name" value="Metallo-dependent phosphatases"/>
    <property type="match status" value="1"/>
</dbReference>
<dbReference type="eggNOG" id="ENOG502QQZZ">
    <property type="taxonomic scope" value="Eukaryota"/>
</dbReference>
<keyword evidence="5" id="KW-1185">Reference proteome</keyword>
<evidence type="ECO:0000313" key="4">
    <source>
        <dbReference type="EMBL" id="EEC49142.1"/>
    </source>
</evidence>
<feature type="coiled-coil region" evidence="1">
    <location>
        <begin position="1122"/>
        <end position="1156"/>
    </location>
</feature>
<dbReference type="PANTHER" id="PTHR32114:SF2">
    <property type="entry name" value="ABC TRANSPORTER ABCH.3"/>
    <property type="match status" value="1"/>
</dbReference>
<dbReference type="HOGENOM" id="CLU_003266_0_0_1"/>
<dbReference type="OrthoDB" id="18797at2759"/>
<reference evidence="5" key="2">
    <citation type="submission" date="2008-08" db="EMBL/GenBank/DDBJ databases">
        <authorList>
            <consortium name="Diatom Consortium"/>
            <person name="Grigoriev I."/>
            <person name="Grimwood J."/>
            <person name="Kuo A."/>
            <person name="Otillar R.P."/>
            <person name="Salamov A."/>
            <person name="Detter J.C."/>
            <person name="Lindquist E."/>
            <person name="Shapiro H."/>
            <person name="Lucas S."/>
            <person name="Glavina del Rio T."/>
            <person name="Pitluck S."/>
            <person name="Rokhsar D."/>
            <person name="Bowler C."/>
        </authorList>
    </citation>
    <scope>GENOME REANNOTATION</scope>
    <source>
        <strain evidence="5">CCAP 1055/1</strain>
    </source>
</reference>
<dbReference type="InterPro" id="IPR004843">
    <property type="entry name" value="Calcineurin-like_PHP"/>
</dbReference>
<dbReference type="STRING" id="556484.B7FXD6"/>
<dbReference type="Proteomes" id="UP000000759">
    <property type="component" value="Chromosome 6"/>
</dbReference>
<evidence type="ECO:0000259" key="2">
    <source>
        <dbReference type="Pfam" id="PF00149"/>
    </source>
</evidence>
<dbReference type="PANTHER" id="PTHR32114">
    <property type="entry name" value="ABC TRANSPORTER ABCH.3"/>
    <property type="match status" value="1"/>
</dbReference>
<dbReference type="CDD" id="cd00267">
    <property type="entry name" value="ABC_ATPase"/>
    <property type="match status" value="1"/>
</dbReference>
<dbReference type="KEGG" id="pti:PHATRDRAFT_45350"/>
<dbReference type="InParanoid" id="B7FXD6"/>
<protein>
    <recommendedName>
        <fullName evidence="6">Calcineurin-like phosphoesterase domain-containing protein</fullName>
    </recommendedName>
</protein>
<name>B7FXD6_PHATC</name>
<dbReference type="SUPFAM" id="SSF52540">
    <property type="entry name" value="P-loop containing nucleoside triphosphate hydrolases"/>
    <property type="match status" value="1"/>
</dbReference>
<dbReference type="EMBL" id="CM000609">
    <property type="protein sequence ID" value="EEC49142.1"/>
    <property type="molecule type" value="Genomic_DNA"/>
</dbReference>
<dbReference type="RefSeq" id="XP_002179319.1">
    <property type="nucleotide sequence ID" value="XM_002179283.1"/>
</dbReference>
<feature type="domain" description="Rad50/SbcC-type AAA" evidence="3">
    <location>
        <begin position="627"/>
        <end position="849"/>
    </location>
</feature>
<dbReference type="GeneID" id="7199982"/>
<dbReference type="InterPro" id="IPR027417">
    <property type="entry name" value="P-loop_NTPase"/>
</dbReference>
<accession>B7FXD6</accession>
<feature type="domain" description="Calcineurin-like phosphoesterase" evidence="2">
    <location>
        <begin position="228"/>
        <end position="318"/>
    </location>
</feature>
<evidence type="ECO:0008006" key="6">
    <source>
        <dbReference type="Google" id="ProtNLM"/>
    </source>
</evidence>